<accession>A0A4W5LGD7</accession>
<reference evidence="1" key="3">
    <citation type="submission" date="2025-09" db="UniProtKB">
        <authorList>
            <consortium name="Ensembl"/>
        </authorList>
    </citation>
    <scope>IDENTIFICATION</scope>
</reference>
<name>A0A4W5LGD7_9TELE</name>
<dbReference type="GeneTree" id="ENSGT00940000154684"/>
<evidence type="ECO:0000313" key="2">
    <source>
        <dbReference type="Proteomes" id="UP000314982"/>
    </source>
</evidence>
<protein>
    <submittedName>
        <fullName evidence="1">Uncharacterized protein</fullName>
    </submittedName>
</protein>
<reference evidence="2" key="1">
    <citation type="submission" date="2018-06" db="EMBL/GenBank/DDBJ databases">
        <title>Genome assembly of Danube salmon.</title>
        <authorList>
            <person name="Macqueen D.J."/>
            <person name="Gundappa M.K."/>
        </authorList>
    </citation>
    <scope>NUCLEOTIDE SEQUENCE [LARGE SCALE GENOMIC DNA]</scope>
</reference>
<sequence>EAFQLGIYWSNTNTVHKSTALKLVHDLTSPRWKEGVSPEVLTLDEEGYVEAEITLGSSPGRQKVCQFCVSSVVRHGIQIIQIEDRTILVNNTPYTLSYRALLSAHALGTTDQACSLPDTAVFSLAPAGEQTPSTPVSVACWDLLRKEGKGEIPQFPLPTRHMLFSCLPTPDPGPVAGSGSWSLPAPIRPDFPRQSVAVPGEICSSSGLSTR</sequence>
<dbReference type="InterPro" id="IPR039782">
    <property type="entry name" value="VPS13B"/>
</dbReference>
<dbReference type="PANTHER" id="PTHR12517">
    <property type="entry name" value="VACUOLAR PROTEIN SORTING-ASSOCIATED PROTEIN 13B"/>
    <property type="match status" value="1"/>
</dbReference>
<evidence type="ECO:0000313" key="1">
    <source>
        <dbReference type="Ensembl" id="ENSHHUP00000024973.1"/>
    </source>
</evidence>
<dbReference type="PANTHER" id="PTHR12517:SF0">
    <property type="entry name" value="INTERMEMBRANE LIPID TRANSFER PROTEIN VPS13B"/>
    <property type="match status" value="1"/>
</dbReference>
<reference evidence="1" key="2">
    <citation type="submission" date="2025-08" db="UniProtKB">
        <authorList>
            <consortium name="Ensembl"/>
        </authorList>
    </citation>
    <scope>IDENTIFICATION</scope>
</reference>
<dbReference type="AlphaFoldDB" id="A0A4W5LGD7"/>
<keyword evidence="2" id="KW-1185">Reference proteome</keyword>
<dbReference type="Proteomes" id="UP000314982">
    <property type="component" value="Unassembled WGS sequence"/>
</dbReference>
<organism evidence="1 2">
    <name type="scientific">Hucho hucho</name>
    <name type="common">huchen</name>
    <dbReference type="NCBI Taxonomy" id="62062"/>
    <lineage>
        <taxon>Eukaryota</taxon>
        <taxon>Metazoa</taxon>
        <taxon>Chordata</taxon>
        <taxon>Craniata</taxon>
        <taxon>Vertebrata</taxon>
        <taxon>Euteleostomi</taxon>
        <taxon>Actinopterygii</taxon>
        <taxon>Neopterygii</taxon>
        <taxon>Teleostei</taxon>
        <taxon>Protacanthopterygii</taxon>
        <taxon>Salmoniformes</taxon>
        <taxon>Salmonidae</taxon>
        <taxon>Salmoninae</taxon>
        <taxon>Hucho</taxon>
    </lineage>
</organism>
<dbReference type="Ensembl" id="ENSHHUT00000025929.1">
    <property type="protein sequence ID" value="ENSHHUP00000024973.1"/>
    <property type="gene ID" value="ENSHHUG00000015728.1"/>
</dbReference>
<proteinExistence type="predicted"/>
<dbReference type="STRING" id="62062.ENSHHUP00000024973"/>